<dbReference type="EMBL" id="JAXOVC010000008">
    <property type="protein sequence ID" value="KAK4498022.1"/>
    <property type="molecule type" value="Genomic_DNA"/>
</dbReference>
<organism evidence="3 4">
    <name type="scientific">Zasmidium cellare</name>
    <name type="common">Wine cellar mold</name>
    <name type="synonym">Racodium cellare</name>
    <dbReference type="NCBI Taxonomy" id="395010"/>
    <lineage>
        <taxon>Eukaryota</taxon>
        <taxon>Fungi</taxon>
        <taxon>Dikarya</taxon>
        <taxon>Ascomycota</taxon>
        <taxon>Pezizomycotina</taxon>
        <taxon>Dothideomycetes</taxon>
        <taxon>Dothideomycetidae</taxon>
        <taxon>Mycosphaerellales</taxon>
        <taxon>Mycosphaerellaceae</taxon>
        <taxon>Zasmidium</taxon>
    </lineage>
</organism>
<dbReference type="Pfam" id="PF20253">
    <property type="entry name" value="DUF6604"/>
    <property type="match status" value="1"/>
</dbReference>
<dbReference type="PANTHER" id="PTHR38795:SF1">
    <property type="entry name" value="DUF6604 DOMAIN-CONTAINING PROTEIN"/>
    <property type="match status" value="1"/>
</dbReference>
<dbReference type="PANTHER" id="PTHR38795">
    <property type="entry name" value="DUF6604 DOMAIN-CONTAINING PROTEIN"/>
    <property type="match status" value="1"/>
</dbReference>
<accession>A0ABR0E9A7</accession>
<feature type="region of interest" description="Disordered" evidence="1">
    <location>
        <begin position="136"/>
        <end position="160"/>
    </location>
</feature>
<keyword evidence="4" id="KW-1185">Reference proteome</keyword>
<comment type="caution">
    <text evidence="3">The sequence shown here is derived from an EMBL/GenBank/DDBJ whole genome shotgun (WGS) entry which is preliminary data.</text>
</comment>
<gene>
    <name evidence="3" type="ORF">PRZ48_010678</name>
</gene>
<protein>
    <recommendedName>
        <fullName evidence="2">DUF6604 domain-containing protein</fullName>
    </recommendedName>
</protein>
<dbReference type="InterPro" id="IPR046539">
    <property type="entry name" value="DUF6604"/>
</dbReference>
<evidence type="ECO:0000256" key="1">
    <source>
        <dbReference type="SAM" id="MobiDB-lite"/>
    </source>
</evidence>
<evidence type="ECO:0000313" key="4">
    <source>
        <dbReference type="Proteomes" id="UP001305779"/>
    </source>
</evidence>
<sequence>MPTQDMMDPIVNRYVRYKAGTKQVVQWLATTASHLCDITAHLDCLKFDFSKPVSVAARSQVQVKTKELLELTSIIVTTEPPISIPLEILVVLEDVINLRQASANWYATQSVSHTGNDGHTFFIKILQEIHGLLSSAKGTPDRKNEQTTLANGKQKSRKQKDSLSNLFECLELEEPSDTPLGHKSGSQVSQKDFECKDFEDDEEDEAFALWCYLADANDTRQFVRQMWLDYRSGDLSLGVAGAVTECAMGMLHRAHTVFVNSHPSLDDWSSFMSYLNFNLAMNKNVVYTFPSTGVNTTKLPPATVNTPDLLCVSAALQLRGYTVASENFSLSIPNSRDHIFKASIGNVQCHRPITVFEKPLFAMIRELTRLTRPVIEGGEELHYRHTQMTDGLLDITCGFAEPDPKEAPLWLVFGTAICMDIAEIVETRASLPGDSLLHTVAYVRHTIDHRLDFHKRYDMERLVPLHRENRLQWDRVLELASTLESALEEGRKLDDPAIYQSMSKDEKLDAHLSKRLLPSLNSLPHNAAEMEYILKIHLHDIAVYAANEQWVVLCLAHIYRAARHYGLINAQWQDLDLVIAHHSSRRPYITKTNVHSDAYTMLRHFLLDLGVEPSKLSGGALPGRPNKETVTKRSKQLTPAETGFRAAFIQRHKIDESNGISRTDLIDVVLAGLTEETHQASQKKGKQKSAKPKVRKFTPAQLLSTMKNELVSDEPRLNFDYATFTTFCLDTMFKMFGMTPQGIPIRLPSGYKTTYDVTYFLLKEVAESQARSTPIQSTAFARAAQILEDILKDGDNGKKLSIAAFNMSSGRIPKTSRPQFPAQPDLEPSLAALQEDIPGMSVGSLRKTVELYDPQGSVRKFEAMLDTPAMRPLLSGGSPSPITVAMLPERRIENDEVPEDMRPVRSKLVIDRGG</sequence>
<evidence type="ECO:0000259" key="2">
    <source>
        <dbReference type="Pfam" id="PF20253"/>
    </source>
</evidence>
<feature type="domain" description="DUF6604" evidence="2">
    <location>
        <begin position="16"/>
        <end position="258"/>
    </location>
</feature>
<dbReference type="Proteomes" id="UP001305779">
    <property type="component" value="Unassembled WGS sequence"/>
</dbReference>
<evidence type="ECO:0000313" key="3">
    <source>
        <dbReference type="EMBL" id="KAK4498022.1"/>
    </source>
</evidence>
<feature type="region of interest" description="Disordered" evidence="1">
    <location>
        <begin position="895"/>
        <end position="914"/>
    </location>
</feature>
<reference evidence="3 4" key="1">
    <citation type="journal article" date="2023" name="G3 (Bethesda)">
        <title>A chromosome-level genome assembly of Zasmidium syzygii isolated from banana leaves.</title>
        <authorList>
            <person name="van Westerhoven A.C."/>
            <person name="Mehrabi R."/>
            <person name="Talebi R."/>
            <person name="Steentjes M.B.F."/>
            <person name="Corcolon B."/>
            <person name="Chong P.A."/>
            <person name="Kema G.H.J."/>
            <person name="Seidl M.F."/>
        </authorList>
    </citation>
    <scope>NUCLEOTIDE SEQUENCE [LARGE SCALE GENOMIC DNA]</scope>
    <source>
        <strain evidence="3 4">P124</strain>
    </source>
</reference>
<proteinExistence type="predicted"/>
<name>A0ABR0E9A7_ZASCE</name>